<dbReference type="PANTHER" id="PTHR13325:SF3">
    <property type="entry name" value="MEMBRANE-BOUND TRANSCRIPTION FACTOR SITE-2 PROTEASE"/>
    <property type="match status" value="1"/>
</dbReference>
<dbReference type="InterPro" id="IPR008792">
    <property type="entry name" value="PQQD"/>
</dbReference>
<feature type="transmembrane region" description="Helical" evidence="1">
    <location>
        <begin position="427"/>
        <end position="449"/>
    </location>
</feature>
<accession>A0A2U1SM10</accession>
<evidence type="ECO:0000313" key="2">
    <source>
        <dbReference type="EMBL" id="PWB92652.1"/>
    </source>
</evidence>
<keyword evidence="1" id="KW-0812">Transmembrane</keyword>
<dbReference type="GO" id="GO:0031293">
    <property type="term" value="P:membrane protein intracellular domain proteolysis"/>
    <property type="evidence" value="ECO:0007669"/>
    <property type="project" value="TreeGrafter"/>
</dbReference>
<sequence>MASPLRSASWYRVADLKPRLRAHARIHRQRHRGQLWYVLQDRQNGQFHRLSPLAHNIVCLMDGRRTVEEIWRMMGERYGDDQPTQDETIRLLAQVHAADLLIGDVPPDMGELAHRAEMRNRCNFVQNVRNPLAIRIPLFDPDRFLAAMAPLARFVFGWWGFAFWLVTIAVGLALAGLHWSALTHNVADRVLSSENVVLLLLVYPLVKALHEIGHGMATARWGGEVHEMGVMLLVLMPVPYVDASASAAFQEKRRRIIVGAAGIMVEMFLAAVAMIIWALVEKGYVRATAFDVMLIGSASTLLVNGNPLLRFDGYYVLADLIEIPNLGARANAYVLYLLQRYAFGAEHLASPATAPGEAPWLVAYATASFFYRMSVTFGVALFVGSRLFIIGILLALWGLVAGLALPIGKGVYRLLSDPQLQRVRGRAILVTGLSITLLFVLAMIVPAPYATLAQGVVAIPEKSTLRARADGEVVDALSAEDSHIEAGTRVATSRDPALLGETAVLEAQTEAYRLRLEAVANSDLVQANIFREELRRLEGALALNRQRMADLAIVAERSGRLVLPRAADLPGKFVKKGDLLGYVVASGDPIVRVVVPQSDIDLVRNRTNKVEIRFAGRIDRVVGAIVQREAPAAMDELPSLALSRRGGGDIALDPTRTDAPRALESQFHIDLRVAPQDEQMNIGERVYVRFDHGAEPIARRLWRASRQLLLRQFGV</sequence>
<feature type="transmembrane region" description="Helical" evidence="1">
    <location>
        <begin position="230"/>
        <end position="249"/>
    </location>
</feature>
<dbReference type="OrthoDB" id="9759690at2"/>
<dbReference type="PANTHER" id="PTHR13325">
    <property type="entry name" value="PROTEASE M50 MEMBRANE-BOUND TRANSCRIPTION FACTOR SITE 2 PROTEASE"/>
    <property type="match status" value="1"/>
</dbReference>
<dbReference type="Proteomes" id="UP000245137">
    <property type="component" value="Unassembled WGS sequence"/>
</dbReference>
<dbReference type="GO" id="GO:0016020">
    <property type="term" value="C:membrane"/>
    <property type="evidence" value="ECO:0007669"/>
    <property type="project" value="InterPro"/>
</dbReference>
<dbReference type="Gene3D" id="1.10.10.1150">
    <property type="entry name" value="Coenzyme PQQ synthesis protein D (PqqD)"/>
    <property type="match status" value="1"/>
</dbReference>
<feature type="transmembrane region" description="Helical" evidence="1">
    <location>
        <begin position="284"/>
        <end position="303"/>
    </location>
</feature>
<dbReference type="AlphaFoldDB" id="A0A2U1SM10"/>
<feature type="transmembrane region" description="Helical" evidence="1">
    <location>
        <begin position="361"/>
        <end position="382"/>
    </location>
</feature>
<feature type="transmembrane region" description="Helical" evidence="1">
    <location>
        <begin position="156"/>
        <end position="179"/>
    </location>
</feature>
<feature type="transmembrane region" description="Helical" evidence="1">
    <location>
        <begin position="191"/>
        <end position="210"/>
    </location>
</feature>
<organism evidence="2 3">
    <name type="scientific">Methylosinus sporium</name>
    <dbReference type="NCBI Taxonomy" id="428"/>
    <lineage>
        <taxon>Bacteria</taxon>
        <taxon>Pseudomonadati</taxon>
        <taxon>Pseudomonadota</taxon>
        <taxon>Alphaproteobacteria</taxon>
        <taxon>Hyphomicrobiales</taxon>
        <taxon>Methylocystaceae</taxon>
        <taxon>Methylosinus</taxon>
    </lineage>
</organism>
<dbReference type="InterPro" id="IPR001193">
    <property type="entry name" value="MBTPS2"/>
</dbReference>
<dbReference type="RefSeq" id="WP_108918464.1">
    <property type="nucleotide sequence ID" value="NZ_BGJY01000004.1"/>
</dbReference>
<feature type="transmembrane region" description="Helical" evidence="1">
    <location>
        <begin position="256"/>
        <end position="278"/>
    </location>
</feature>
<keyword evidence="1" id="KW-0472">Membrane</keyword>
<proteinExistence type="predicted"/>
<keyword evidence="3" id="KW-1185">Reference proteome</keyword>
<evidence type="ECO:0000256" key="1">
    <source>
        <dbReference type="SAM" id="Phobius"/>
    </source>
</evidence>
<dbReference type="GO" id="GO:0005737">
    <property type="term" value="C:cytoplasm"/>
    <property type="evidence" value="ECO:0007669"/>
    <property type="project" value="TreeGrafter"/>
</dbReference>
<name>A0A2U1SM10_METSR</name>
<dbReference type="EMBL" id="PUIV01000041">
    <property type="protein sequence ID" value="PWB92652.1"/>
    <property type="molecule type" value="Genomic_DNA"/>
</dbReference>
<keyword evidence="1" id="KW-1133">Transmembrane helix</keyword>
<dbReference type="GO" id="GO:0004222">
    <property type="term" value="F:metalloendopeptidase activity"/>
    <property type="evidence" value="ECO:0007669"/>
    <property type="project" value="InterPro"/>
</dbReference>
<dbReference type="InterPro" id="IPR041881">
    <property type="entry name" value="PqqD_sf"/>
</dbReference>
<comment type="caution">
    <text evidence="2">The sequence shown here is derived from an EMBL/GenBank/DDBJ whole genome shotgun (WGS) entry which is preliminary data.</text>
</comment>
<gene>
    <name evidence="2" type="ORF">C5689_17100</name>
</gene>
<reference evidence="2 3" key="1">
    <citation type="journal article" date="2018" name="Appl. Microbiol. Biotechnol.">
        <title>Co-cultivation of the strictly anaerobic methanogen Methanosarcina barkeri with aerobic methanotrophs in an oxygen-limited membrane bioreactor.</title>
        <authorList>
            <person name="In 't Zandt M.H."/>
            <person name="van den Bosch T.J.M."/>
            <person name="Rijkers R."/>
            <person name="van Kessel M.A.H.J."/>
            <person name="Jetten M.S.M."/>
            <person name="Welte C.U."/>
        </authorList>
    </citation>
    <scope>NUCLEOTIDE SEQUENCE [LARGE SCALE GENOMIC DNA]</scope>
    <source>
        <strain evidence="2 3">DSM 17706</strain>
    </source>
</reference>
<evidence type="ECO:0000313" key="3">
    <source>
        <dbReference type="Proteomes" id="UP000245137"/>
    </source>
</evidence>
<feature type="transmembrane region" description="Helical" evidence="1">
    <location>
        <begin position="388"/>
        <end position="407"/>
    </location>
</feature>
<protein>
    <submittedName>
        <fullName evidence="2">Peptidase M50</fullName>
    </submittedName>
</protein>
<dbReference type="Pfam" id="PF05402">
    <property type="entry name" value="PqqD"/>
    <property type="match status" value="1"/>
</dbReference>